<feature type="compositionally biased region" description="Pro residues" evidence="1">
    <location>
        <begin position="36"/>
        <end position="47"/>
    </location>
</feature>
<dbReference type="GO" id="GO:0007165">
    <property type="term" value="P:signal transduction"/>
    <property type="evidence" value="ECO:0007669"/>
    <property type="project" value="InterPro"/>
</dbReference>
<feature type="region of interest" description="Disordered" evidence="1">
    <location>
        <begin position="201"/>
        <end position="236"/>
    </location>
</feature>
<evidence type="ECO:0000313" key="3">
    <source>
        <dbReference type="Proteomes" id="UP000438429"/>
    </source>
</evidence>
<dbReference type="EMBL" id="VEVO01000017">
    <property type="protein sequence ID" value="KAF0028467.1"/>
    <property type="molecule type" value="Genomic_DNA"/>
</dbReference>
<dbReference type="Gene3D" id="1.10.8.10">
    <property type="entry name" value="DNA helicase RuvA subunit, C-terminal domain"/>
    <property type="match status" value="1"/>
</dbReference>
<feature type="region of interest" description="Disordered" evidence="1">
    <location>
        <begin position="32"/>
        <end position="155"/>
    </location>
</feature>
<feature type="compositionally biased region" description="Low complexity" evidence="1">
    <location>
        <begin position="118"/>
        <end position="155"/>
    </location>
</feature>
<protein>
    <recommendedName>
        <fullName evidence="4">UBA domain-containing protein</fullName>
    </recommendedName>
</protein>
<evidence type="ECO:0000313" key="2">
    <source>
        <dbReference type="EMBL" id="KAF0028467.1"/>
    </source>
</evidence>
<name>A0A6A4S5Y9_SCOMX</name>
<sequence>MQLAPLGPHRQIYLPPPSPCSTFTTSFASCFEDRPVLPPRSPVPPLRPSKHNPPARTTQPQVRSSSISLADEEDTPPQIPPRDHAFSQPGSRSSSPLPLVPPPSSSSLVSLPPPPLSVSPRRTSGLLGSLLSSNSSPPSRLAAPGSSSSYSSSSLLDPLSFRDGRGLSSLIDSSPPAPLPERPAFLERYGAANMAAVKPMMQQQPGGGAKTNSSYNNNNNGQTAVPSMQQEQSVSQVQGSVHGVTLEECKAALQCHNWRIPQAINYLKVEQLFRLGLRSRAECEELLQRRQWNLEQASTVMLDAYGPHQNRIRLMTFSYRRKKTKTLLFDVRQIKKSNRWDLNWKDRSASGEPEHSVSNDALLTCHVPLGIREFTSSNALATKTFMMHRSIFKSSLCPSISAVLNVGDVETLGDVSPVRPCFLKIHIQQLFPKFGV</sequence>
<comment type="caution">
    <text evidence="2">The sequence shown here is derived from an EMBL/GenBank/DDBJ whole genome shotgun (WGS) entry which is preliminary data.</text>
</comment>
<dbReference type="InterPro" id="IPR030220">
    <property type="entry name" value="Ack1_UBA_dom"/>
</dbReference>
<dbReference type="AlphaFoldDB" id="A0A6A4S5Y9"/>
<feature type="compositionally biased region" description="Polar residues" evidence="1">
    <location>
        <begin position="55"/>
        <end position="68"/>
    </location>
</feature>
<dbReference type="CDD" id="cd14274">
    <property type="entry name" value="UBA_ACK1"/>
    <property type="match status" value="1"/>
</dbReference>
<gene>
    <name evidence="2" type="ORF">F2P81_019554</name>
</gene>
<reference evidence="2 3" key="1">
    <citation type="submission" date="2019-06" db="EMBL/GenBank/DDBJ databases">
        <title>Draft genomes of female and male turbot (Scophthalmus maximus).</title>
        <authorList>
            <person name="Xu H."/>
            <person name="Xu X.-W."/>
            <person name="Shao C."/>
            <person name="Chen S."/>
        </authorList>
    </citation>
    <scope>NUCLEOTIDE SEQUENCE [LARGE SCALE GENOMIC DNA]</scope>
    <source>
        <strain evidence="2">Ysfricsl-2016a</strain>
        <tissue evidence="2">Blood</tissue>
    </source>
</reference>
<evidence type="ECO:0000256" key="1">
    <source>
        <dbReference type="SAM" id="MobiDB-lite"/>
    </source>
</evidence>
<evidence type="ECO:0008006" key="4">
    <source>
        <dbReference type="Google" id="ProtNLM"/>
    </source>
</evidence>
<dbReference type="Proteomes" id="UP000438429">
    <property type="component" value="Unassembled WGS sequence"/>
</dbReference>
<proteinExistence type="predicted"/>
<accession>A0A6A4S5Y9</accession>
<organism evidence="2 3">
    <name type="scientific">Scophthalmus maximus</name>
    <name type="common">Turbot</name>
    <name type="synonym">Psetta maxima</name>
    <dbReference type="NCBI Taxonomy" id="52904"/>
    <lineage>
        <taxon>Eukaryota</taxon>
        <taxon>Metazoa</taxon>
        <taxon>Chordata</taxon>
        <taxon>Craniata</taxon>
        <taxon>Vertebrata</taxon>
        <taxon>Euteleostomi</taxon>
        <taxon>Actinopterygii</taxon>
        <taxon>Neopterygii</taxon>
        <taxon>Teleostei</taxon>
        <taxon>Neoteleostei</taxon>
        <taxon>Acanthomorphata</taxon>
        <taxon>Carangaria</taxon>
        <taxon>Pleuronectiformes</taxon>
        <taxon>Pleuronectoidei</taxon>
        <taxon>Scophthalmidae</taxon>
        <taxon>Scophthalmus</taxon>
    </lineage>
</organism>
<dbReference type="GO" id="GO:0004712">
    <property type="term" value="F:protein serine/threonine/tyrosine kinase activity"/>
    <property type="evidence" value="ECO:0007669"/>
    <property type="project" value="InterPro"/>
</dbReference>
<feature type="compositionally biased region" description="Low complexity" evidence="1">
    <location>
        <begin position="212"/>
        <end position="236"/>
    </location>
</feature>
<dbReference type="CDD" id="cd14328">
    <property type="entry name" value="UBA_TNK1"/>
    <property type="match status" value="1"/>
</dbReference>